<accession>A0AAU8GGU3</accession>
<sequence>MRRGVISQGCYPPGASKIFYFFSIFSLSGPIIIRVIRQELTFCLTQY</sequence>
<reference evidence="2" key="1">
    <citation type="submission" date="2024-05" db="EMBL/GenBank/DDBJ databases">
        <authorList>
            <person name="Mugo M.M."/>
            <person name="Musyoki A.M."/>
            <person name="Makumi A.M."/>
            <person name="Mutai I."/>
            <person name="Drechsel O."/>
            <person name="Kering K.K."/>
            <person name="Muturi P."/>
            <person name="Mbae C.K."/>
            <person name="Kariuki S.M."/>
        </authorList>
    </citation>
    <scope>NUCLEOTIDE SEQUENCE</scope>
</reference>
<evidence type="ECO:0000313" key="2">
    <source>
        <dbReference type="EMBL" id="XCH40763.1"/>
    </source>
</evidence>
<keyword evidence="1" id="KW-0812">Transmembrane</keyword>
<name>A0AAU8GGU3_9CAUD</name>
<keyword evidence="1" id="KW-1133">Transmembrane helix</keyword>
<organism evidence="2">
    <name type="scientific">Salmonella phage vB_SEnST11_KE24</name>
    <dbReference type="NCBI Taxonomy" id="3161175"/>
    <lineage>
        <taxon>Viruses</taxon>
        <taxon>Duplodnaviria</taxon>
        <taxon>Heunggongvirae</taxon>
        <taxon>Uroviricota</taxon>
        <taxon>Caudoviricetes</taxon>
        <taxon>Rosemountvirus</taxon>
    </lineage>
</organism>
<feature type="transmembrane region" description="Helical" evidence="1">
    <location>
        <begin position="18"/>
        <end position="36"/>
    </location>
</feature>
<protein>
    <submittedName>
        <fullName evidence="2">Uncharacterized protein</fullName>
    </submittedName>
</protein>
<proteinExistence type="predicted"/>
<gene>
    <name evidence="2" type="ORF">GCAXZXLR_CDS0080</name>
</gene>
<evidence type="ECO:0000256" key="1">
    <source>
        <dbReference type="SAM" id="Phobius"/>
    </source>
</evidence>
<keyword evidence="1" id="KW-0472">Membrane</keyword>
<dbReference type="EMBL" id="PP856723">
    <property type="protein sequence ID" value="XCH40763.1"/>
    <property type="molecule type" value="Genomic_DNA"/>
</dbReference>